<evidence type="ECO:0000313" key="3">
    <source>
        <dbReference type="Proteomes" id="UP000664357"/>
    </source>
</evidence>
<evidence type="ECO:0000313" key="2">
    <source>
        <dbReference type="EMBL" id="MEO1770514.1"/>
    </source>
</evidence>
<dbReference type="InterPro" id="IPR036634">
    <property type="entry name" value="PRD_sf"/>
</dbReference>
<evidence type="ECO:0000259" key="1">
    <source>
        <dbReference type="PROSITE" id="PS51372"/>
    </source>
</evidence>
<proteinExistence type="predicted"/>
<dbReference type="Gene3D" id="1.10.1790.10">
    <property type="entry name" value="PRD domain"/>
    <property type="match status" value="1"/>
</dbReference>
<keyword evidence="3" id="KW-1185">Reference proteome</keyword>
<accession>A0ABV0ESL2</accession>
<dbReference type="InterPro" id="IPR011608">
    <property type="entry name" value="PRD"/>
</dbReference>
<dbReference type="SUPFAM" id="SSF63520">
    <property type="entry name" value="PTS-regulatory domain, PRD"/>
    <property type="match status" value="1"/>
</dbReference>
<comment type="caution">
    <text evidence="2">The sequence shown here is derived from an EMBL/GenBank/DDBJ whole genome shotgun (WGS) entry which is preliminary data.</text>
</comment>
<dbReference type="RefSeq" id="WP_207705416.1">
    <property type="nucleotide sequence ID" value="NZ_JAFREL020000002.1"/>
</dbReference>
<gene>
    <name evidence="2" type="ORF">JZO67_002467</name>
</gene>
<feature type="domain" description="PRD" evidence="1">
    <location>
        <begin position="114"/>
        <end position="225"/>
    </location>
</feature>
<dbReference type="Proteomes" id="UP000664357">
    <property type="component" value="Unassembled WGS sequence"/>
</dbReference>
<organism evidence="2 3">
    <name type="scientific">Candidatus Enterococcus ferrettii</name>
    <dbReference type="NCBI Taxonomy" id="2815324"/>
    <lineage>
        <taxon>Bacteria</taxon>
        <taxon>Bacillati</taxon>
        <taxon>Bacillota</taxon>
        <taxon>Bacilli</taxon>
        <taxon>Lactobacillales</taxon>
        <taxon>Enterococcaceae</taxon>
        <taxon>Enterococcus</taxon>
    </lineage>
</organism>
<dbReference type="Pfam" id="PF00874">
    <property type="entry name" value="PRD"/>
    <property type="match status" value="1"/>
</dbReference>
<sequence>MEKTELSFELEKEIINTLIDLAETKYSLKVNSCLPSMLGQFLYEVSQNRQLFTDYQQDYIMVLRSLFTQEVLFVAEAIQFIQSADTNLKVKHDDLIFLSEIMICSGWDLNITRNEQEAFVELLLFLLKSISFNAGIPLEYLLKQKGGLTNHLKFLAYRVLKKEVEKETSDDAIYFYIKENYNQLFNFTNRIRRHITEKYDVDLSNNEVSYLSLQIQRTQLRYINREKA</sequence>
<protein>
    <recommendedName>
        <fullName evidence="1">PRD domain-containing protein</fullName>
    </recommendedName>
</protein>
<dbReference type="PROSITE" id="PS51372">
    <property type="entry name" value="PRD_2"/>
    <property type="match status" value="1"/>
</dbReference>
<name>A0ABV0ESL2_9ENTE</name>
<reference evidence="2 3" key="1">
    <citation type="submission" date="2024-02" db="EMBL/GenBank/DDBJ databases">
        <title>The Genome Sequence of Enterococcus sp. DIV0159.</title>
        <authorList>
            <person name="Earl A."/>
            <person name="Manson A."/>
            <person name="Gilmore M."/>
            <person name="Sanders J."/>
            <person name="Shea T."/>
            <person name="Howe W."/>
            <person name="Livny J."/>
            <person name="Cuomo C."/>
            <person name="Neafsey D."/>
            <person name="Birren B."/>
        </authorList>
    </citation>
    <scope>NUCLEOTIDE SEQUENCE [LARGE SCALE GENOMIC DNA]</scope>
    <source>
        <strain evidence="2 3">665A</strain>
    </source>
</reference>
<dbReference type="EMBL" id="JAFREL020000002">
    <property type="protein sequence ID" value="MEO1770514.1"/>
    <property type="molecule type" value="Genomic_DNA"/>
</dbReference>